<evidence type="ECO:0000256" key="1">
    <source>
        <dbReference type="SAM" id="Coils"/>
    </source>
</evidence>
<reference evidence="4 5" key="1">
    <citation type="journal article" date="2020" name="G3 (Bethesda)">
        <title>Genetic Underpinnings of Host Manipulation by Ophiocordyceps as Revealed by Comparative Transcriptomics.</title>
        <authorList>
            <person name="Will I."/>
            <person name="Das B."/>
            <person name="Trinh T."/>
            <person name="Brachmann A."/>
            <person name="Ohm R.A."/>
            <person name="de Bekker C."/>
        </authorList>
    </citation>
    <scope>NUCLEOTIDE SEQUENCE [LARGE SCALE GENOMIC DNA]</scope>
    <source>
        <strain evidence="4 5">EC05</strain>
    </source>
</reference>
<dbReference type="AlphaFoldDB" id="A0A8H4Q0D9"/>
<feature type="compositionally biased region" description="Polar residues" evidence="2">
    <location>
        <begin position="272"/>
        <end position="286"/>
    </location>
</feature>
<organism evidence="4 5">
    <name type="scientific">Ophiocordyceps camponoti-floridani</name>
    <dbReference type="NCBI Taxonomy" id="2030778"/>
    <lineage>
        <taxon>Eukaryota</taxon>
        <taxon>Fungi</taxon>
        <taxon>Dikarya</taxon>
        <taxon>Ascomycota</taxon>
        <taxon>Pezizomycotina</taxon>
        <taxon>Sordariomycetes</taxon>
        <taxon>Hypocreomycetidae</taxon>
        <taxon>Hypocreales</taxon>
        <taxon>Ophiocordycipitaceae</taxon>
        <taxon>Ophiocordyceps</taxon>
    </lineage>
</organism>
<feature type="compositionally biased region" description="Low complexity" evidence="2">
    <location>
        <begin position="631"/>
        <end position="644"/>
    </location>
</feature>
<feature type="region of interest" description="Disordered" evidence="2">
    <location>
        <begin position="271"/>
        <end position="341"/>
    </location>
</feature>
<dbReference type="OrthoDB" id="3260408at2759"/>
<comment type="caution">
    <text evidence="4">The sequence shown here is derived from an EMBL/GenBank/DDBJ whole genome shotgun (WGS) entry which is preliminary data.</text>
</comment>
<feature type="region of interest" description="Disordered" evidence="2">
    <location>
        <begin position="575"/>
        <end position="597"/>
    </location>
</feature>
<feature type="transmembrane region" description="Helical" evidence="3">
    <location>
        <begin position="37"/>
        <end position="59"/>
    </location>
</feature>
<keyword evidence="5" id="KW-1185">Reference proteome</keyword>
<dbReference type="GO" id="GO:0003677">
    <property type="term" value="F:DNA binding"/>
    <property type="evidence" value="ECO:0007669"/>
    <property type="project" value="UniProtKB-KW"/>
</dbReference>
<feature type="compositionally biased region" description="Low complexity" evidence="2">
    <location>
        <begin position="287"/>
        <end position="307"/>
    </location>
</feature>
<keyword evidence="3" id="KW-0812">Transmembrane</keyword>
<accession>A0A8H4Q0D9</accession>
<feature type="coiled-coil region" evidence="1">
    <location>
        <begin position="361"/>
        <end position="419"/>
    </location>
</feature>
<sequence>MLDSTSAWLVDGSRTANGKLNGKPRSWTRKAKIRRGFFSRALSLVARLTIWSIILTVLFRCPSSLEACDETSPLICSHYFRAKATVAPRLQPYYERYASSYVHVVKPYYQAVDSHILTPTRVYAVRYGAPWVNKARARAWSQWEVNGQPRLTQLQDLTAARYDQSIAPHVARAGRAVKPYYRIARANLLQLYYKYAMPGYEFIHPHAARSYAVARNFTSNKALPATFWIWNKGNLFLETAVWPQLRLLYKENVEPQLVRIGERLGRYKNKAQSKVLQQSGSPKTAASSSEPTQSHTTPSSSTVSESVAPDFDVDGPDFEGSSPKYLHPVKAPTPRENENEMGRNVREMVTHDLETWQEKFMSQAEEKAHEIEDRVDAIAQRSIEMHLFTTGRQLLGQLNSTAESEVDQLKRTIVSIVKENPANAQESAIAAVRSAGIAIKNSAQAIREWRENFDAQLKTTVNNDVEEYFDILDETRSLALQKIGMKWAWTNGISYHDWAKYHELKNALGQLTNELRELVVTHPGLIEAQDASAMVETQAMTIAAGAAQELSRLKEVARWKLLARDTTDSFDFESMKSAAEAAQTHSDGLSDQSEEPNDALVGISPVIGIFDSADGATSKPEELVSEQAELSSSDTKATSAASMSHGRADDVETDITDSSGESRQAGRDGFDDEKVKSKVAFGAAAQEVPDRRPILDEVGDSDLYADATSAAQAAYSSAFSAASERYSSALSVVSAQVYGTPKPVHEQLMASVSAAYGSAVAAASQRLDGAVSAASRGAYGTPTPTSGLGSLNWEKVESMAAQRLNEGRLWAEVQYQSALMALGVATPTPSADNAVEKAKFRYYAGLGIAQDRYTSFLAAASLAWSSVTATPTPTDLRGSASWAASAASASASSVAQAAGSAAQAAGSAAQSAYSAATESVASVARAADDSLSSVADAASEQVSIAAVAIAGTWEKVLLELSAQIYAEPTAIGWGDRLLDGASSCASAATETATEKAAAVTDAARSAADAASAQAARQFDAVHGIVSELVSGREPAYSESVLSRLSAAYATASANVGSLASQASASAASVGERLGVAASHATEAVKESVQQGKDEL</sequence>
<name>A0A8H4Q0D9_9HYPO</name>
<proteinExistence type="predicted"/>
<dbReference type="Proteomes" id="UP000562929">
    <property type="component" value="Unassembled WGS sequence"/>
</dbReference>
<evidence type="ECO:0000256" key="3">
    <source>
        <dbReference type="SAM" id="Phobius"/>
    </source>
</evidence>
<keyword evidence="1" id="KW-0175">Coiled coil</keyword>
<protein>
    <submittedName>
        <fullName evidence="4">Transcription factor hoxa13</fullName>
    </submittedName>
</protein>
<keyword evidence="3" id="KW-0472">Membrane</keyword>
<keyword evidence="3" id="KW-1133">Transmembrane helix</keyword>
<gene>
    <name evidence="4" type="ORF">GQ602_006937</name>
</gene>
<keyword evidence="4" id="KW-0371">Homeobox</keyword>
<evidence type="ECO:0000313" key="5">
    <source>
        <dbReference type="Proteomes" id="UP000562929"/>
    </source>
</evidence>
<dbReference type="PANTHER" id="PTHR23242:SF9">
    <property type="entry name" value="TRANSCRIPTION FACTOR HOXA13"/>
    <property type="match status" value="1"/>
</dbReference>
<evidence type="ECO:0000313" key="4">
    <source>
        <dbReference type="EMBL" id="KAF4580800.1"/>
    </source>
</evidence>
<evidence type="ECO:0000256" key="2">
    <source>
        <dbReference type="SAM" id="MobiDB-lite"/>
    </source>
</evidence>
<dbReference type="PANTHER" id="PTHR23242">
    <property type="entry name" value="TRANSCRIPTION FACTOR HOXA13"/>
    <property type="match status" value="1"/>
</dbReference>
<feature type="region of interest" description="Disordered" evidence="2">
    <location>
        <begin position="612"/>
        <end position="671"/>
    </location>
</feature>
<dbReference type="EMBL" id="JAACLJ010000009">
    <property type="protein sequence ID" value="KAF4580800.1"/>
    <property type="molecule type" value="Genomic_DNA"/>
</dbReference>